<name>A0ABQ1XFF8_9PROT</name>
<organism evidence="1 2">
    <name type="scientific">Glycocaulis albus</name>
    <dbReference type="NCBI Taxonomy" id="1382801"/>
    <lineage>
        <taxon>Bacteria</taxon>
        <taxon>Pseudomonadati</taxon>
        <taxon>Pseudomonadota</taxon>
        <taxon>Alphaproteobacteria</taxon>
        <taxon>Maricaulales</taxon>
        <taxon>Maricaulaceae</taxon>
        <taxon>Glycocaulis</taxon>
    </lineage>
</organism>
<gene>
    <name evidence="1" type="ORF">GCM10007420_05620</name>
</gene>
<comment type="caution">
    <text evidence="1">The sequence shown here is derived from an EMBL/GenBank/DDBJ whole genome shotgun (WGS) entry which is preliminary data.</text>
</comment>
<accession>A0ABQ1XFF8</accession>
<evidence type="ECO:0000313" key="1">
    <source>
        <dbReference type="EMBL" id="GGG93034.1"/>
    </source>
</evidence>
<dbReference type="EMBL" id="BMFS01000002">
    <property type="protein sequence ID" value="GGG93034.1"/>
    <property type="molecule type" value="Genomic_DNA"/>
</dbReference>
<keyword evidence="2" id="KW-1185">Reference proteome</keyword>
<dbReference type="Proteomes" id="UP000648722">
    <property type="component" value="Unassembled WGS sequence"/>
</dbReference>
<protein>
    <submittedName>
        <fullName evidence="1">Uncharacterized protein</fullName>
    </submittedName>
</protein>
<sequence>MHIETDALCADPGGKPLCLFKAAASDPDIISRFGQNFGHLTANMAISANNENTHVDHLNCKSWLVTYQSCFYSKHNGSQEQ</sequence>
<reference evidence="2" key="1">
    <citation type="journal article" date="2019" name="Int. J. Syst. Evol. Microbiol.">
        <title>The Global Catalogue of Microorganisms (GCM) 10K type strain sequencing project: providing services to taxonomists for standard genome sequencing and annotation.</title>
        <authorList>
            <consortium name="The Broad Institute Genomics Platform"/>
            <consortium name="The Broad Institute Genome Sequencing Center for Infectious Disease"/>
            <person name="Wu L."/>
            <person name="Ma J."/>
        </authorList>
    </citation>
    <scope>NUCLEOTIDE SEQUENCE [LARGE SCALE GENOMIC DNA]</scope>
    <source>
        <strain evidence="2">CGMCC 1.12766</strain>
    </source>
</reference>
<proteinExistence type="predicted"/>
<evidence type="ECO:0000313" key="2">
    <source>
        <dbReference type="Proteomes" id="UP000648722"/>
    </source>
</evidence>